<dbReference type="OrthoDB" id="9994419at2759"/>
<protein>
    <submittedName>
        <fullName evidence="2">Similar to Leucine Rich Repeat domain protein</fullName>
    </submittedName>
</protein>
<dbReference type="Proteomes" id="UP000008177">
    <property type="component" value="Unplaced contigs"/>
</dbReference>
<dbReference type="AlphaFoldDB" id="G2Y1E0"/>
<feature type="compositionally biased region" description="Polar residues" evidence="1">
    <location>
        <begin position="39"/>
        <end position="61"/>
    </location>
</feature>
<evidence type="ECO:0000313" key="3">
    <source>
        <dbReference type="Proteomes" id="UP000008177"/>
    </source>
</evidence>
<gene>
    <name evidence="2" type="ORF">BofuT4_P040910.1</name>
</gene>
<dbReference type="SUPFAM" id="SSF52047">
    <property type="entry name" value="RNI-like"/>
    <property type="match status" value="1"/>
</dbReference>
<dbReference type="InParanoid" id="G2Y1E0"/>
<organism evidence="2 3">
    <name type="scientific">Botryotinia fuckeliana (strain T4)</name>
    <name type="common">Noble rot fungus</name>
    <name type="synonym">Botrytis cinerea</name>
    <dbReference type="NCBI Taxonomy" id="999810"/>
    <lineage>
        <taxon>Eukaryota</taxon>
        <taxon>Fungi</taxon>
        <taxon>Dikarya</taxon>
        <taxon>Ascomycota</taxon>
        <taxon>Pezizomycotina</taxon>
        <taxon>Leotiomycetes</taxon>
        <taxon>Helotiales</taxon>
        <taxon>Sclerotiniaceae</taxon>
        <taxon>Botrytis</taxon>
    </lineage>
</organism>
<sequence length="710" mass="79094">MAVANSNVPLPTRPMKSAPSLISRKHSITPPMSDRGDRTSFSSVKENPSGVPQSFTDSKVSSYLKYEVDSNENGNENENEIAIDDTSSGGSRTPPEAAEPDMQTLWSTNPHSTLHGLVCPCDGFRGWKQIAVRGKIASKSYSDLRNMKMGWGWDSDYESKSTPQPELKPEAQLVVEEVGVAISGKSPIEMLPAELLGKLLPFVINSTNRITGHLSTIRTRLLAQIDSTESTLKLYLQLQNDPVDCQELEVQRAIIDQLVTDIPPGGITPRNVDLMSLLLTSHAMHSATLASLYTKITIPHSRVFRKFLAHIREYPALGTIVRRLDFSHFNPTGIGLTARQRAETLNLIPATLLECLSLTPNLREFLSQEHIDDDMDAKVIQKLLCELPNIQALDFCACSSPSFRDSFTTVINTCEIPGVLPITRLSFHECTNLPSSVFETLIPRLTHLTHLDVAHTRITDDILFSIPKTAKLTHLNISKCSYLSGDRVVEFLSTHPAVQSLVYLNLGSDIKSHEMFKRSEVTALLPILPNTLRSLSLKGSEMHESHIPLFLPLTKHLEELGLGHGLVLSDIRRLFVPDQDASIEEQISWVPHTLHYIDVSDLSKSQLDLGTLFGSSCPILRNDTLPLEVLEIGLECFKVMNTSSLVKRAGWCLKEAGRRYWLVRDDKTGDGEKDCGGRQWKWGANYWGMRKVPVARAEVGGMYGHYMFKR</sequence>
<proteinExistence type="predicted"/>
<evidence type="ECO:0000313" key="2">
    <source>
        <dbReference type="EMBL" id="CCD46480.1"/>
    </source>
</evidence>
<dbReference type="Gene3D" id="3.80.10.10">
    <property type="entry name" value="Ribonuclease Inhibitor"/>
    <property type="match status" value="1"/>
</dbReference>
<feature type="region of interest" description="Disordered" evidence="1">
    <location>
        <begin position="1"/>
        <end position="104"/>
    </location>
</feature>
<accession>G2Y1E0</accession>
<dbReference type="STRING" id="999810.G2Y1E0"/>
<dbReference type="InterPro" id="IPR032675">
    <property type="entry name" value="LRR_dom_sf"/>
</dbReference>
<name>G2Y1E0_BOTF4</name>
<dbReference type="HOGENOM" id="CLU_025206_1_0_1"/>
<reference evidence="3" key="1">
    <citation type="journal article" date="2011" name="PLoS Genet.">
        <title>Genomic analysis of the necrotrophic fungal pathogens Sclerotinia sclerotiorum and Botrytis cinerea.</title>
        <authorList>
            <person name="Amselem J."/>
            <person name="Cuomo C.A."/>
            <person name="van Kan J.A."/>
            <person name="Viaud M."/>
            <person name="Benito E.P."/>
            <person name="Couloux A."/>
            <person name="Coutinho P.M."/>
            <person name="de Vries R.P."/>
            <person name="Dyer P.S."/>
            <person name="Fillinger S."/>
            <person name="Fournier E."/>
            <person name="Gout L."/>
            <person name="Hahn M."/>
            <person name="Kohn L."/>
            <person name="Lapalu N."/>
            <person name="Plummer K.M."/>
            <person name="Pradier J.M."/>
            <person name="Quevillon E."/>
            <person name="Sharon A."/>
            <person name="Simon A."/>
            <person name="ten Have A."/>
            <person name="Tudzynski B."/>
            <person name="Tudzynski P."/>
            <person name="Wincker P."/>
            <person name="Andrew M."/>
            <person name="Anthouard V."/>
            <person name="Beever R.E."/>
            <person name="Beffa R."/>
            <person name="Benoit I."/>
            <person name="Bouzid O."/>
            <person name="Brault B."/>
            <person name="Chen Z."/>
            <person name="Choquer M."/>
            <person name="Collemare J."/>
            <person name="Cotton P."/>
            <person name="Danchin E.G."/>
            <person name="Da Silva C."/>
            <person name="Gautier A."/>
            <person name="Giraud C."/>
            <person name="Giraud T."/>
            <person name="Gonzalez C."/>
            <person name="Grossetete S."/>
            <person name="Guldener U."/>
            <person name="Henrissat B."/>
            <person name="Howlett B.J."/>
            <person name="Kodira C."/>
            <person name="Kretschmer M."/>
            <person name="Lappartient A."/>
            <person name="Leroch M."/>
            <person name="Levis C."/>
            <person name="Mauceli E."/>
            <person name="Neuveglise C."/>
            <person name="Oeser B."/>
            <person name="Pearson M."/>
            <person name="Poulain J."/>
            <person name="Poussereau N."/>
            <person name="Quesneville H."/>
            <person name="Rascle C."/>
            <person name="Schumacher J."/>
            <person name="Segurens B."/>
            <person name="Sexton A."/>
            <person name="Silva E."/>
            <person name="Sirven C."/>
            <person name="Soanes D.M."/>
            <person name="Talbot N.J."/>
            <person name="Templeton M."/>
            <person name="Yandava C."/>
            <person name="Yarden O."/>
            <person name="Zeng Q."/>
            <person name="Rollins J.A."/>
            <person name="Lebrun M.H."/>
            <person name="Dickman M."/>
        </authorList>
    </citation>
    <scope>NUCLEOTIDE SEQUENCE [LARGE SCALE GENOMIC DNA]</scope>
    <source>
        <strain evidence="3">T4</strain>
    </source>
</reference>
<dbReference type="EMBL" id="FQ790282">
    <property type="protein sequence ID" value="CCD46480.1"/>
    <property type="molecule type" value="Genomic_DNA"/>
</dbReference>
<evidence type="ECO:0000256" key="1">
    <source>
        <dbReference type="SAM" id="MobiDB-lite"/>
    </source>
</evidence>